<feature type="compositionally biased region" description="Polar residues" evidence="1">
    <location>
        <begin position="104"/>
        <end position="115"/>
    </location>
</feature>
<dbReference type="AlphaFoldDB" id="A0A5C3MF37"/>
<dbReference type="PANTHER" id="PTHR23389:SF21">
    <property type="entry name" value="ATPASE FAMILY AAA DOMAIN-CONTAINING PROTEIN 5"/>
    <property type="match status" value="1"/>
</dbReference>
<feature type="region of interest" description="Disordered" evidence="1">
    <location>
        <begin position="91"/>
        <end position="122"/>
    </location>
</feature>
<dbReference type="InterPro" id="IPR003593">
    <property type="entry name" value="AAA+_ATPase"/>
</dbReference>
<evidence type="ECO:0000256" key="1">
    <source>
        <dbReference type="SAM" id="MobiDB-lite"/>
    </source>
</evidence>
<dbReference type="Proteomes" id="UP000308652">
    <property type="component" value="Unassembled WGS sequence"/>
</dbReference>
<accession>A0A5C3MF37</accession>
<feature type="compositionally biased region" description="Polar residues" evidence="1">
    <location>
        <begin position="574"/>
        <end position="584"/>
    </location>
</feature>
<dbReference type="Gene3D" id="3.40.50.300">
    <property type="entry name" value="P-loop containing nucleotide triphosphate hydrolases"/>
    <property type="match status" value="1"/>
</dbReference>
<feature type="compositionally biased region" description="Basic and acidic residues" evidence="1">
    <location>
        <begin position="91"/>
        <end position="103"/>
    </location>
</feature>
<evidence type="ECO:0000313" key="3">
    <source>
        <dbReference type="EMBL" id="TFK43527.1"/>
    </source>
</evidence>
<dbReference type="GO" id="GO:0005634">
    <property type="term" value="C:nucleus"/>
    <property type="evidence" value="ECO:0007669"/>
    <property type="project" value="TreeGrafter"/>
</dbReference>
<gene>
    <name evidence="3" type="ORF">BDQ12DRAFT_675122</name>
</gene>
<dbReference type="EMBL" id="ML213591">
    <property type="protein sequence ID" value="TFK43527.1"/>
    <property type="molecule type" value="Genomic_DNA"/>
</dbReference>
<keyword evidence="4" id="KW-1185">Reference proteome</keyword>
<feature type="region of interest" description="Disordered" evidence="1">
    <location>
        <begin position="541"/>
        <end position="584"/>
    </location>
</feature>
<dbReference type="InterPro" id="IPR027417">
    <property type="entry name" value="P-loop_NTPase"/>
</dbReference>
<dbReference type="PANTHER" id="PTHR23389">
    <property type="entry name" value="CHROMOSOME TRANSMISSION FIDELITY FACTOR 18"/>
    <property type="match status" value="1"/>
</dbReference>
<evidence type="ECO:0000259" key="2">
    <source>
        <dbReference type="SMART" id="SM00382"/>
    </source>
</evidence>
<reference evidence="3 4" key="1">
    <citation type="journal article" date="2019" name="Nat. Ecol. Evol.">
        <title>Megaphylogeny resolves global patterns of mushroom evolution.</title>
        <authorList>
            <person name="Varga T."/>
            <person name="Krizsan K."/>
            <person name="Foldi C."/>
            <person name="Dima B."/>
            <person name="Sanchez-Garcia M."/>
            <person name="Sanchez-Ramirez S."/>
            <person name="Szollosi G.J."/>
            <person name="Szarkandi J.G."/>
            <person name="Papp V."/>
            <person name="Albert L."/>
            <person name="Andreopoulos W."/>
            <person name="Angelini C."/>
            <person name="Antonin V."/>
            <person name="Barry K.W."/>
            <person name="Bougher N.L."/>
            <person name="Buchanan P."/>
            <person name="Buyck B."/>
            <person name="Bense V."/>
            <person name="Catcheside P."/>
            <person name="Chovatia M."/>
            <person name="Cooper J."/>
            <person name="Damon W."/>
            <person name="Desjardin D."/>
            <person name="Finy P."/>
            <person name="Geml J."/>
            <person name="Haridas S."/>
            <person name="Hughes K."/>
            <person name="Justo A."/>
            <person name="Karasinski D."/>
            <person name="Kautmanova I."/>
            <person name="Kiss B."/>
            <person name="Kocsube S."/>
            <person name="Kotiranta H."/>
            <person name="LaButti K.M."/>
            <person name="Lechner B.E."/>
            <person name="Liimatainen K."/>
            <person name="Lipzen A."/>
            <person name="Lukacs Z."/>
            <person name="Mihaltcheva S."/>
            <person name="Morgado L.N."/>
            <person name="Niskanen T."/>
            <person name="Noordeloos M.E."/>
            <person name="Ohm R.A."/>
            <person name="Ortiz-Santana B."/>
            <person name="Ovrebo C."/>
            <person name="Racz N."/>
            <person name="Riley R."/>
            <person name="Savchenko A."/>
            <person name="Shiryaev A."/>
            <person name="Soop K."/>
            <person name="Spirin V."/>
            <person name="Szebenyi C."/>
            <person name="Tomsovsky M."/>
            <person name="Tulloss R.E."/>
            <person name="Uehling J."/>
            <person name="Grigoriev I.V."/>
            <person name="Vagvolgyi C."/>
            <person name="Papp T."/>
            <person name="Martin F.M."/>
            <person name="Miettinen O."/>
            <person name="Hibbett D.S."/>
            <person name="Nagy L.G."/>
        </authorList>
    </citation>
    <scope>NUCLEOTIDE SEQUENCE [LARGE SCALE GENOMIC DNA]</scope>
    <source>
        <strain evidence="3 4">CBS 166.37</strain>
    </source>
</reference>
<dbReference type="GO" id="GO:0003677">
    <property type="term" value="F:DNA binding"/>
    <property type="evidence" value="ECO:0007669"/>
    <property type="project" value="TreeGrafter"/>
</dbReference>
<dbReference type="GO" id="GO:0005524">
    <property type="term" value="F:ATP binding"/>
    <property type="evidence" value="ECO:0007669"/>
    <property type="project" value="InterPro"/>
</dbReference>
<name>A0A5C3MF37_9AGAR</name>
<proteinExistence type="predicted"/>
<feature type="compositionally biased region" description="Basic and acidic residues" evidence="1">
    <location>
        <begin position="551"/>
        <end position="567"/>
    </location>
</feature>
<dbReference type="STRING" id="68775.A0A5C3MF37"/>
<feature type="domain" description="AAA+ ATPase" evidence="2">
    <location>
        <begin position="456"/>
        <end position="650"/>
    </location>
</feature>
<sequence length="969" mass="106618">MAEKKKKGEAVTVFGKGQKVKPVPSRQKTLFDHFTSKKEAESAEEAQKPLELDIVVGKNGASRTMATTGTNLSGNALPIFVNDNEERTSGHLLDDASTRDSGREPSTQSISNTLLPNRDGPRDEDIIQIVEPEMPLQPESGQKIISVVASQANPEQPAVEGGSRYKPIVIGSSPIKPTLIRSSAPSQRIHSLFLPRPKKTTSTLKAQAAQLDIAPYPSKELQHVKGSQTSTPVIPYPLRRAPKAGSSGVTDNHAECLAFLKLNNESTHAPPHPPRHTLNRSFPSAQGSPQAIPQEYLHPAISRVTHTSLTNISSMPSATTSWAEKWHPRLAQEVLGNEDSATYLRDWLRALAVQFTDIPEPEGKQETYKQTKLTKQTRGVKRSRVVREVSKRKGRKKLRIDSEDEGDHWIVNSDESEDDGPVSGMEDDGLLISTLPNDDIHADQEQSAPAPQFNQLHNTILLVGPPGSGKTAAVYACAEELGWDVFEVYPGIGKRSGSNVDILVGEVGKNHLVGKTKGRDRILETDSKAAKSLAGFLSKAKKSEGIPASHGLHDETTTHLQESHPDTSEIEPVASSSENDPSNQTLSVRQSVILLEEVDILFKEDVNFWPAVIKLIKECKRPVICTCNDLSLVPYDDLPLQNILYIQPCQPFVATSYLQRLCSAEGYALERDFLEKVYVKGFRSIATEISGCSNRSWLDDLPKPDLRQAIHALQFWCSTGERKRAGYNLFLEANTDSLDDLTDWTWVKTSGDMDALCGAIPEDVEDGHDMKLGTLQDLRTFANHTDFISYMDSHLVRSPTKTPEALEYSTCIPSNDDEIGHHILFDSTRTDSSQFGLHDYDTEIASVAISLSRGSLEAGMARGATSIHNSLEASLAFRDCKKFRNEAGEILAKVCPRAVTSTFRTSLYTDYLPWIRHMVAADDMQESIHIQNPGRGGRTTRNSGCGYIRMISLTEEGRAALTASALEDI</sequence>
<organism evidence="3 4">
    <name type="scientific">Crucibulum laeve</name>
    <dbReference type="NCBI Taxonomy" id="68775"/>
    <lineage>
        <taxon>Eukaryota</taxon>
        <taxon>Fungi</taxon>
        <taxon>Dikarya</taxon>
        <taxon>Basidiomycota</taxon>
        <taxon>Agaricomycotina</taxon>
        <taxon>Agaricomycetes</taxon>
        <taxon>Agaricomycetidae</taxon>
        <taxon>Agaricales</taxon>
        <taxon>Agaricineae</taxon>
        <taxon>Nidulariaceae</taxon>
        <taxon>Crucibulum</taxon>
    </lineage>
</organism>
<evidence type="ECO:0000313" key="4">
    <source>
        <dbReference type="Proteomes" id="UP000308652"/>
    </source>
</evidence>
<dbReference type="SMART" id="SM00382">
    <property type="entry name" value="AAA"/>
    <property type="match status" value="1"/>
</dbReference>
<dbReference type="Pfam" id="PF00004">
    <property type="entry name" value="AAA"/>
    <property type="match status" value="1"/>
</dbReference>
<dbReference type="SUPFAM" id="SSF52540">
    <property type="entry name" value="P-loop containing nucleoside triphosphate hydrolases"/>
    <property type="match status" value="1"/>
</dbReference>
<dbReference type="InterPro" id="IPR003959">
    <property type="entry name" value="ATPase_AAA_core"/>
</dbReference>
<protein>
    <recommendedName>
        <fullName evidence="2">AAA+ ATPase domain-containing protein</fullName>
    </recommendedName>
</protein>
<dbReference type="GO" id="GO:0016887">
    <property type="term" value="F:ATP hydrolysis activity"/>
    <property type="evidence" value="ECO:0007669"/>
    <property type="project" value="InterPro"/>
</dbReference>
<dbReference type="OrthoDB" id="8964853at2759"/>